<evidence type="ECO:0000313" key="2">
    <source>
        <dbReference type="EMBL" id="BCO26997.1"/>
    </source>
</evidence>
<reference evidence="2 3" key="1">
    <citation type="journal article" date="2021" name="Microbiol. Spectr.">
        <title>A Single Bacterium Capable of Oxidation and Reduction of Iron at Circumneutral pH.</title>
        <authorList>
            <person name="Kato S."/>
            <person name="Ohkuma M."/>
        </authorList>
    </citation>
    <scope>NUCLEOTIDE SEQUENCE [LARGE SCALE GENOMIC DNA]</scope>
    <source>
        <strain evidence="2 3">MIZ03</strain>
    </source>
</reference>
<dbReference type="EMBL" id="AP024238">
    <property type="protein sequence ID" value="BCO26997.1"/>
    <property type="molecule type" value="Genomic_DNA"/>
</dbReference>
<dbReference type="Proteomes" id="UP000824366">
    <property type="component" value="Chromosome"/>
</dbReference>
<organism evidence="2 3">
    <name type="scientific">Rhodoferax lithotrophicus</name>
    <dbReference type="NCBI Taxonomy" id="2798804"/>
    <lineage>
        <taxon>Bacteria</taxon>
        <taxon>Pseudomonadati</taxon>
        <taxon>Pseudomonadota</taxon>
        <taxon>Betaproteobacteria</taxon>
        <taxon>Burkholderiales</taxon>
        <taxon>Comamonadaceae</taxon>
        <taxon>Rhodoferax</taxon>
    </lineage>
</organism>
<feature type="transmembrane region" description="Helical" evidence="1">
    <location>
        <begin position="12"/>
        <end position="34"/>
    </location>
</feature>
<keyword evidence="1" id="KW-1133">Transmembrane helix</keyword>
<gene>
    <name evidence="2" type="ORF">MIZ03_1884</name>
</gene>
<evidence type="ECO:0000313" key="3">
    <source>
        <dbReference type="Proteomes" id="UP000824366"/>
    </source>
</evidence>
<evidence type="ECO:0000256" key="1">
    <source>
        <dbReference type="SAM" id="Phobius"/>
    </source>
</evidence>
<accession>A0ABM7ML04</accession>
<name>A0ABM7ML04_9BURK</name>
<keyword evidence="3" id="KW-1185">Reference proteome</keyword>
<keyword evidence="1" id="KW-0472">Membrane</keyword>
<sequence length="37" mass="4354">MRDLTRRVWAWELLALIFIQSGFFALSNFGKVFFDTG</sequence>
<protein>
    <submittedName>
        <fullName evidence="2">Uncharacterized protein</fullName>
    </submittedName>
</protein>
<proteinExistence type="predicted"/>
<keyword evidence="1" id="KW-0812">Transmembrane</keyword>